<dbReference type="Pfam" id="PF00535">
    <property type="entry name" value="Glycos_transf_2"/>
    <property type="match status" value="1"/>
</dbReference>
<name>A0A126QEK5_PASMD</name>
<organism evidence="2">
    <name type="scientific">Pasteurella multocida</name>
    <dbReference type="NCBI Taxonomy" id="747"/>
    <lineage>
        <taxon>Bacteria</taxon>
        <taxon>Pseudomonadati</taxon>
        <taxon>Pseudomonadota</taxon>
        <taxon>Gammaproteobacteria</taxon>
        <taxon>Pasteurellales</taxon>
        <taxon>Pasteurellaceae</taxon>
        <taxon>Pasteurella</taxon>
    </lineage>
</organism>
<dbReference type="EMBL" id="KP660421">
    <property type="protein sequence ID" value="AMK08260.1"/>
    <property type="molecule type" value="Genomic_DNA"/>
</dbReference>
<dbReference type="EMBL" id="JANJHC010000002">
    <property type="protein sequence ID" value="MDA5622163.1"/>
    <property type="molecule type" value="Genomic_DNA"/>
</dbReference>
<evidence type="ECO:0000313" key="3">
    <source>
        <dbReference type="EMBL" id="MDA5622163.1"/>
    </source>
</evidence>
<dbReference type="AlphaFoldDB" id="A0A126QEK5"/>
<dbReference type="SUPFAM" id="SSF53448">
    <property type="entry name" value="Nucleotide-diphospho-sugar transferases"/>
    <property type="match status" value="1"/>
</dbReference>
<dbReference type="CDD" id="cd00761">
    <property type="entry name" value="Glyco_tranf_GTA_type"/>
    <property type="match status" value="1"/>
</dbReference>
<dbReference type="Proteomes" id="UP001145481">
    <property type="component" value="Unassembled WGS sequence"/>
</dbReference>
<dbReference type="InterPro" id="IPR029044">
    <property type="entry name" value="Nucleotide-diphossugar_trans"/>
</dbReference>
<dbReference type="PANTHER" id="PTHR22916">
    <property type="entry name" value="GLYCOSYLTRANSFERASE"/>
    <property type="match status" value="1"/>
</dbReference>
<dbReference type="Gene3D" id="3.90.550.10">
    <property type="entry name" value="Spore Coat Polysaccharide Biosynthesis Protein SpsA, Chain A"/>
    <property type="match status" value="1"/>
</dbReference>
<dbReference type="InterPro" id="IPR001173">
    <property type="entry name" value="Glyco_trans_2-like"/>
</dbReference>
<evidence type="ECO:0000259" key="1">
    <source>
        <dbReference type="Pfam" id="PF00535"/>
    </source>
</evidence>
<evidence type="ECO:0000313" key="2">
    <source>
        <dbReference type="EMBL" id="AMK08260.1"/>
    </source>
</evidence>
<protein>
    <submittedName>
        <fullName evidence="3">Glycosyltransferase family 2 protein</fullName>
    </submittedName>
    <submittedName>
        <fullName evidence="2">PM0777 protein</fullName>
    </submittedName>
</protein>
<accession>A0A126QEK5</accession>
<gene>
    <name evidence="2" type="primary">PM0777</name>
    <name evidence="3" type="ORF">NM948_01110</name>
</gene>
<feature type="domain" description="Glycosyltransferase 2-like" evidence="1">
    <location>
        <begin position="217"/>
        <end position="339"/>
    </location>
</feature>
<reference evidence="3" key="2">
    <citation type="submission" date="2022-07" db="EMBL/GenBank/DDBJ databases">
        <title>Genome-based characterization of novel serogroup A variants of Pasteurella multocida.</title>
        <authorList>
            <person name="Prajapati A."/>
            <person name="Yogisharadhya R."/>
            <person name="Mohanty N."/>
            <person name="Chanda M."/>
            <person name="Mendem S.K."/>
            <person name="Siddaramappa S."/>
            <person name="Shivachandra S.B."/>
        </authorList>
    </citation>
    <scope>NUCLEOTIDE SEQUENCE</scope>
    <source>
        <strain evidence="3">NIVEDIPm19</strain>
    </source>
</reference>
<reference evidence="2" key="1">
    <citation type="submission" date="2015-01" db="EMBL/GenBank/DDBJ databases">
        <title>Draft genome sequence of Pasteurella multocida isolated from alpaca pneumonia.</title>
        <authorList>
            <person name="Maturrano L."/>
            <person name="Hurtado R."/>
            <person name="Allasi N."/>
            <person name="Juscamayta E."/>
            <person name="Fernandez D."/>
            <person name="Maximiliano J."/>
            <person name="Rimac R."/>
            <person name="Rosadio R."/>
        </authorList>
    </citation>
    <scope>NUCLEOTIDE SEQUENCE</scope>
    <source>
        <strain evidence="2">UNMSM</strain>
    </source>
</reference>
<dbReference type="RefSeq" id="WP_061406142.1">
    <property type="nucleotide sequence ID" value="NZ_CP033597.1"/>
</dbReference>
<dbReference type="GO" id="GO:0016758">
    <property type="term" value="F:hexosyltransferase activity"/>
    <property type="evidence" value="ECO:0007669"/>
    <property type="project" value="UniProtKB-ARBA"/>
</dbReference>
<sequence>MLNLFKIIKKYVHIQSLLHKKEYALLYAKYINQLSINQQAYVICQLKLYDLFLIDPKWSHSVFFQLGLIARGHDHDNDEMVRRLITCTDFSKNKQLILSQLLAYSPQIATTLCPQTYRYRALYLSLLANLKDFVRLKEELNKLPSCVLKNTPHYCLLQNFVEKENSKKLENINQFLYFYKLGEITTIKTEDPPNTNNIVSHSIVNDTNTYLNAPLITILVTTFNSQKSIKNTLNSLFNQSYPNIEIIVIDDHSQDNTMSILQAYTKQYKNIKIISLKENVGTYVAKNIGLKYASGEFITCQDSDDWAHPQKLALQVAPLLQHKELIVTFSKWVRLDPIGNPYARTIYPLMRLNPSSALFRKKEVCEKTALWDWVRIGADSEFNARLKLIFGHKGYYTVNKPLTFGAHRENSLMTAQSTGYVNGVSLPREAYWKAWNIWHISQLQRGHAPLLSSSPKREFFQYDQHPIMDVISYAIIN</sequence>
<proteinExistence type="predicted"/>
<dbReference type="PANTHER" id="PTHR22916:SF3">
    <property type="entry name" value="UDP-GLCNAC:BETAGAL BETA-1,3-N-ACETYLGLUCOSAMINYLTRANSFERASE-LIKE PROTEIN 1"/>
    <property type="match status" value="1"/>
</dbReference>